<dbReference type="GO" id="GO:0016491">
    <property type="term" value="F:oxidoreductase activity"/>
    <property type="evidence" value="ECO:0007669"/>
    <property type="project" value="UniProtKB-KW"/>
</dbReference>
<evidence type="ECO:0000256" key="3">
    <source>
        <dbReference type="ARBA" id="ARBA00022723"/>
    </source>
</evidence>
<evidence type="ECO:0000256" key="5">
    <source>
        <dbReference type="ARBA" id="ARBA00023002"/>
    </source>
</evidence>
<dbReference type="PANTHER" id="PTHR43350:SF19">
    <property type="entry name" value="D-GULOSIDE 3-DEHYDROGENASE"/>
    <property type="match status" value="1"/>
</dbReference>
<dbReference type="SUPFAM" id="SSF50129">
    <property type="entry name" value="GroES-like"/>
    <property type="match status" value="1"/>
</dbReference>
<keyword evidence="3" id="KW-0479">Metal-binding</keyword>
<dbReference type="Proteomes" id="UP000221024">
    <property type="component" value="Unassembled WGS sequence"/>
</dbReference>
<evidence type="ECO:0000256" key="4">
    <source>
        <dbReference type="ARBA" id="ARBA00022833"/>
    </source>
</evidence>
<keyword evidence="5" id="KW-0560">Oxidoreductase</keyword>
<keyword evidence="4" id="KW-0862">Zinc</keyword>
<dbReference type="EMBL" id="PDEP01000001">
    <property type="protein sequence ID" value="PEN09541.1"/>
    <property type="molecule type" value="Genomic_DNA"/>
</dbReference>
<dbReference type="AlphaFoldDB" id="A0A2H3NQI5"/>
<evidence type="ECO:0000313" key="6">
    <source>
        <dbReference type="EMBL" id="PEN09541.1"/>
    </source>
</evidence>
<keyword evidence="7" id="KW-1185">Reference proteome</keyword>
<sequence>MRSRLLLLFNGDGTTQLTAQPIPAPTGNEVGIQTQCTLISAGTERLVLNGQVDPSLQDTTADSADFSYPRPYGYCTVGSVTSTGPDATLPVGTRVFGFLPHATHHVVSEAAVYTLPDALSTPDATFIPNVETALNIVWDAQVGPGSRVVLIGAGTVGMLVARLLRTIPALDLAVVDQPHVLERMAALLPNAHPYPPDALSRTALPASWSDGPDVVIECSGQPAMLQRALDVAGQETRVVMGSWYGTKSVELDLGAAFHRKRLTVAATPVSTLPAERKTRWSKDRQLRTAMTLSADLSPAQPHTQFVDFREAPAVYATLRSGALPAPTILVMTP</sequence>
<evidence type="ECO:0008006" key="8">
    <source>
        <dbReference type="Google" id="ProtNLM"/>
    </source>
</evidence>
<accession>A0A2H3NQI5</accession>
<comment type="caution">
    <text evidence="6">The sequence shown here is derived from an EMBL/GenBank/DDBJ whole genome shotgun (WGS) entry which is preliminary data.</text>
</comment>
<proteinExistence type="inferred from homology"/>
<evidence type="ECO:0000313" key="7">
    <source>
        <dbReference type="Proteomes" id="UP000221024"/>
    </source>
</evidence>
<reference evidence="6 7" key="1">
    <citation type="submission" date="2017-10" db="EMBL/GenBank/DDBJ databases">
        <title>Draft genome of Longimonas halophila.</title>
        <authorList>
            <person name="Goh K.M."/>
            <person name="Shamsir M.S."/>
            <person name="Lim S.W."/>
        </authorList>
    </citation>
    <scope>NUCLEOTIDE SEQUENCE [LARGE SCALE GENOMIC DNA]</scope>
    <source>
        <strain evidence="6 7">KCTC 42399</strain>
    </source>
</reference>
<dbReference type="CDD" id="cd08255">
    <property type="entry name" value="2-desacetyl-2-hydroxyethyl_bacteriochlorophyllide_like"/>
    <property type="match status" value="1"/>
</dbReference>
<dbReference type="GO" id="GO:0046872">
    <property type="term" value="F:metal ion binding"/>
    <property type="evidence" value="ECO:0007669"/>
    <property type="project" value="UniProtKB-KW"/>
</dbReference>
<name>A0A2H3NQI5_9BACT</name>
<dbReference type="InterPro" id="IPR036291">
    <property type="entry name" value="NAD(P)-bd_dom_sf"/>
</dbReference>
<evidence type="ECO:0000256" key="1">
    <source>
        <dbReference type="ARBA" id="ARBA00001947"/>
    </source>
</evidence>
<dbReference type="Gene3D" id="3.90.180.10">
    <property type="entry name" value="Medium-chain alcohol dehydrogenases, catalytic domain"/>
    <property type="match status" value="2"/>
</dbReference>
<dbReference type="InterPro" id="IPR011032">
    <property type="entry name" value="GroES-like_sf"/>
</dbReference>
<organism evidence="6 7">
    <name type="scientific">Longimonas halophila</name>
    <dbReference type="NCBI Taxonomy" id="1469170"/>
    <lineage>
        <taxon>Bacteria</taxon>
        <taxon>Pseudomonadati</taxon>
        <taxon>Rhodothermota</taxon>
        <taxon>Rhodothermia</taxon>
        <taxon>Rhodothermales</taxon>
        <taxon>Salisaetaceae</taxon>
        <taxon>Longimonas</taxon>
    </lineage>
</organism>
<comment type="similarity">
    <text evidence="2">Belongs to the zinc-containing alcohol dehydrogenase family.</text>
</comment>
<dbReference type="PANTHER" id="PTHR43350">
    <property type="entry name" value="NAD-DEPENDENT ALCOHOL DEHYDROGENASE"/>
    <property type="match status" value="1"/>
</dbReference>
<dbReference type="Gene3D" id="3.40.50.720">
    <property type="entry name" value="NAD(P)-binding Rossmann-like Domain"/>
    <property type="match status" value="1"/>
</dbReference>
<gene>
    <name evidence="6" type="ORF">CRI93_02075</name>
</gene>
<dbReference type="OrthoDB" id="9781588at2"/>
<protein>
    <recommendedName>
        <fullName evidence="8">Dehydrogenase</fullName>
    </recommendedName>
</protein>
<dbReference type="SUPFAM" id="SSF51735">
    <property type="entry name" value="NAD(P)-binding Rossmann-fold domains"/>
    <property type="match status" value="1"/>
</dbReference>
<dbReference type="RefSeq" id="WP_098060939.1">
    <property type="nucleotide sequence ID" value="NZ_PDEP01000001.1"/>
</dbReference>
<comment type="cofactor">
    <cofactor evidence="1">
        <name>Zn(2+)</name>
        <dbReference type="ChEBI" id="CHEBI:29105"/>
    </cofactor>
</comment>
<evidence type="ECO:0000256" key="2">
    <source>
        <dbReference type="ARBA" id="ARBA00008072"/>
    </source>
</evidence>